<comment type="caution">
    <text evidence="10">Lacks conserved residue(s) required for the propagation of feature annotation.</text>
</comment>
<dbReference type="SUPFAM" id="SSF52540">
    <property type="entry name" value="P-loop containing nucleoside triphosphate hydrolases"/>
    <property type="match status" value="1"/>
</dbReference>
<evidence type="ECO:0000256" key="5">
    <source>
        <dbReference type="ARBA" id="ARBA00022694"/>
    </source>
</evidence>
<comment type="catalytic activity">
    <reaction evidence="9 10 11">
        <text>adenosine(37) in tRNA + dimethylallyl diphosphate = N(6)-dimethylallyladenosine(37) in tRNA + diphosphate</text>
        <dbReference type="Rhea" id="RHEA:26482"/>
        <dbReference type="Rhea" id="RHEA-COMP:10162"/>
        <dbReference type="Rhea" id="RHEA-COMP:10375"/>
        <dbReference type="ChEBI" id="CHEBI:33019"/>
        <dbReference type="ChEBI" id="CHEBI:57623"/>
        <dbReference type="ChEBI" id="CHEBI:74411"/>
        <dbReference type="ChEBI" id="CHEBI:74415"/>
        <dbReference type="EC" id="2.5.1.75"/>
    </reaction>
</comment>
<keyword evidence="6 10" id="KW-0547">Nucleotide-binding</keyword>
<evidence type="ECO:0000313" key="14">
    <source>
        <dbReference type="EMBL" id="MDX8415793.1"/>
    </source>
</evidence>
<accession>A0ABU4WHT4</accession>
<dbReference type="InterPro" id="IPR039657">
    <property type="entry name" value="Dimethylallyltransferase"/>
</dbReference>
<evidence type="ECO:0000256" key="1">
    <source>
        <dbReference type="ARBA" id="ARBA00001946"/>
    </source>
</evidence>
<evidence type="ECO:0000256" key="12">
    <source>
        <dbReference type="RuleBase" id="RU003784"/>
    </source>
</evidence>
<dbReference type="GO" id="GO:0052381">
    <property type="term" value="F:tRNA dimethylallyltransferase activity"/>
    <property type="evidence" value="ECO:0007669"/>
    <property type="project" value="UniProtKB-EC"/>
</dbReference>
<dbReference type="Proteomes" id="UP001275932">
    <property type="component" value="Unassembled WGS sequence"/>
</dbReference>
<feature type="region of interest" description="Interaction with substrate tRNA" evidence="10">
    <location>
        <begin position="38"/>
        <end position="41"/>
    </location>
</feature>
<evidence type="ECO:0000256" key="13">
    <source>
        <dbReference type="RuleBase" id="RU003785"/>
    </source>
</evidence>
<evidence type="ECO:0000256" key="11">
    <source>
        <dbReference type="RuleBase" id="RU003783"/>
    </source>
</evidence>
<comment type="caution">
    <text evidence="14">The sequence shown here is derived from an EMBL/GenBank/DDBJ whole genome shotgun (WGS) entry which is preliminary data.</text>
</comment>
<organism evidence="14 15">
    <name type="scientific">Intestinicryptomonas porci</name>
    <dbReference type="NCBI Taxonomy" id="2926320"/>
    <lineage>
        <taxon>Bacteria</taxon>
        <taxon>Pseudomonadati</taxon>
        <taxon>Verrucomicrobiota</taxon>
        <taxon>Opitutia</taxon>
        <taxon>Opitutales</taxon>
        <taxon>Intestinicryptomonaceae</taxon>
        <taxon>Intestinicryptomonas</taxon>
    </lineage>
</organism>
<dbReference type="Gene3D" id="1.10.20.140">
    <property type="match status" value="1"/>
</dbReference>
<dbReference type="Pfam" id="PF01715">
    <property type="entry name" value="IPPT"/>
    <property type="match status" value="1"/>
</dbReference>
<dbReference type="PANTHER" id="PTHR11088">
    <property type="entry name" value="TRNA DIMETHYLALLYLTRANSFERASE"/>
    <property type="match status" value="1"/>
</dbReference>
<keyword evidence="8 10" id="KW-0460">Magnesium</keyword>
<comment type="similarity">
    <text evidence="3 10 13">Belongs to the IPP transferase family.</text>
</comment>
<dbReference type="PANTHER" id="PTHR11088:SF60">
    <property type="entry name" value="TRNA DIMETHYLALLYLTRANSFERASE"/>
    <property type="match status" value="1"/>
</dbReference>
<evidence type="ECO:0000256" key="2">
    <source>
        <dbReference type="ARBA" id="ARBA00003213"/>
    </source>
</evidence>
<feature type="binding site" evidence="10">
    <location>
        <begin position="15"/>
        <end position="20"/>
    </location>
    <ligand>
        <name>substrate</name>
    </ligand>
</feature>
<dbReference type="InterPro" id="IPR018022">
    <property type="entry name" value="IPT"/>
</dbReference>
<feature type="binding site" evidence="10">
    <location>
        <begin position="13"/>
        <end position="20"/>
    </location>
    <ligand>
        <name>ATP</name>
        <dbReference type="ChEBI" id="CHEBI:30616"/>
    </ligand>
</feature>
<evidence type="ECO:0000313" key="15">
    <source>
        <dbReference type="Proteomes" id="UP001275932"/>
    </source>
</evidence>
<dbReference type="NCBIfam" id="TIGR00174">
    <property type="entry name" value="miaA"/>
    <property type="match status" value="1"/>
</dbReference>
<keyword evidence="7 10" id="KW-0067">ATP-binding</keyword>
<protein>
    <recommendedName>
        <fullName evidence="10">tRNA dimethylallyltransferase</fullName>
        <ecNumber evidence="10">2.5.1.75</ecNumber>
    </recommendedName>
    <alternativeName>
        <fullName evidence="10">Dimethylallyl diphosphate:tRNA dimethylallyltransferase</fullName>
        <shortName evidence="10">DMAPP:tRNA dimethylallyltransferase</shortName>
        <shortName evidence="10">DMATase</shortName>
    </alternativeName>
    <alternativeName>
        <fullName evidence="10">Isopentenyl-diphosphate:tRNA isopentenyltransferase</fullName>
        <shortName evidence="10">IPP transferase</shortName>
        <shortName evidence="10">IPPT</shortName>
        <shortName evidence="10">IPTase</shortName>
    </alternativeName>
</protein>
<evidence type="ECO:0000256" key="7">
    <source>
        <dbReference type="ARBA" id="ARBA00022840"/>
    </source>
</evidence>
<feature type="site" description="Interaction with substrate tRNA" evidence="10">
    <location>
        <position position="104"/>
    </location>
</feature>
<reference evidence="14 15" key="1">
    <citation type="submission" date="2022-03" db="EMBL/GenBank/DDBJ databases">
        <title>Novel taxa within the pig intestine.</title>
        <authorList>
            <person name="Wylensek D."/>
            <person name="Bishof K."/>
            <person name="Afrizal A."/>
            <person name="Clavel T."/>
        </authorList>
    </citation>
    <scope>NUCLEOTIDE SEQUENCE [LARGE SCALE GENOMIC DNA]</scope>
    <source>
        <strain evidence="14 15">CLA-KB-P66</strain>
    </source>
</reference>
<gene>
    <name evidence="10 14" type="primary">miaA</name>
    <name evidence="14" type="ORF">MOX91_06355</name>
</gene>
<keyword evidence="15" id="KW-1185">Reference proteome</keyword>
<keyword evidence="4 10" id="KW-0808">Transferase</keyword>
<comment type="cofactor">
    <cofactor evidence="1 10">
        <name>Mg(2+)</name>
        <dbReference type="ChEBI" id="CHEBI:18420"/>
    </cofactor>
</comment>
<sequence>MDIGGEEIFIISGPTASGKTAKAIELAKAVDAEIISCDSVQVYEFMDIGSAKPSAKERAEIPHHLIDVCHPSRQFSVGEYVALSKHALEKILKNKKRVIVAGGSGFYLKAWFSPVTDEIEIPKSVKDECQKLFDLGGSEALKEKLLSLDPEAADSIDIQNPRRIRPALERVLATSLTLKELRRKFESLPCPMGNFKINFKSTDMPDEELFKRVKTRAEKMIEDGLIEETKKLMSIGIEKNPSAAMAIGYRETMEAIRQNDFSNLAEKIFLSTKKLIKKQRKFLKTQIRL</sequence>
<dbReference type="HAMAP" id="MF_00185">
    <property type="entry name" value="IPP_trans"/>
    <property type="match status" value="1"/>
</dbReference>
<dbReference type="EC" id="2.5.1.75" evidence="10"/>
<comment type="function">
    <text evidence="2 10 12">Catalyzes the transfer of a dimethylallyl group onto the adenine at position 37 in tRNAs that read codons beginning with uridine, leading to the formation of N6-(dimethylallyl)adenosine (i(6)A).</text>
</comment>
<dbReference type="RefSeq" id="WP_370397243.1">
    <property type="nucleotide sequence ID" value="NZ_JALBUT010000006.1"/>
</dbReference>
<dbReference type="EMBL" id="JALBUT010000006">
    <property type="protein sequence ID" value="MDX8415793.1"/>
    <property type="molecule type" value="Genomic_DNA"/>
</dbReference>
<dbReference type="InterPro" id="IPR027417">
    <property type="entry name" value="P-loop_NTPase"/>
</dbReference>
<evidence type="ECO:0000256" key="8">
    <source>
        <dbReference type="ARBA" id="ARBA00022842"/>
    </source>
</evidence>
<keyword evidence="5 10" id="KW-0819">tRNA processing</keyword>
<dbReference type="Gene3D" id="3.40.50.300">
    <property type="entry name" value="P-loop containing nucleotide triphosphate hydrolases"/>
    <property type="match status" value="1"/>
</dbReference>
<evidence type="ECO:0000256" key="6">
    <source>
        <dbReference type="ARBA" id="ARBA00022741"/>
    </source>
</evidence>
<comment type="subunit">
    <text evidence="10">Monomer.</text>
</comment>
<name>A0ABU4WHT4_9BACT</name>
<proteinExistence type="inferred from homology"/>
<evidence type="ECO:0000256" key="4">
    <source>
        <dbReference type="ARBA" id="ARBA00022679"/>
    </source>
</evidence>
<evidence type="ECO:0000256" key="9">
    <source>
        <dbReference type="ARBA" id="ARBA00049563"/>
    </source>
</evidence>
<evidence type="ECO:0000256" key="3">
    <source>
        <dbReference type="ARBA" id="ARBA00005842"/>
    </source>
</evidence>
<evidence type="ECO:0000256" key="10">
    <source>
        <dbReference type="HAMAP-Rule" id="MF_00185"/>
    </source>
</evidence>